<gene>
    <name evidence="2" type="ORF">DFH07DRAFT_765732</name>
</gene>
<feature type="domain" description="Ribonuclease H1 N-terminal" evidence="1">
    <location>
        <begin position="30"/>
        <end position="71"/>
    </location>
</feature>
<organism evidence="2 3">
    <name type="scientific">Mycena maculata</name>
    <dbReference type="NCBI Taxonomy" id="230809"/>
    <lineage>
        <taxon>Eukaryota</taxon>
        <taxon>Fungi</taxon>
        <taxon>Dikarya</taxon>
        <taxon>Basidiomycota</taxon>
        <taxon>Agaricomycotina</taxon>
        <taxon>Agaricomycetes</taxon>
        <taxon>Agaricomycetidae</taxon>
        <taxon>Agaricales</taxon>
        <taxon>Marasmiineae</taxon>
        <taxon>Mycenaceae</taxon>
        <taxon>Mycena</taxon>
    </lineage>
</organism>
<reference evidence="2" key="1">
    <citation type="submission" date="2023-03" db="EMBL/GenBank/DDBJ databases">
        <title>Massive genome expansion in bonnet fungi (Mycena s.s.) driven by repeated elements and novel gene families across ecological guilds.</title>
        <authorList>
            <consortium name="Lawrence Berkeley National Laboratory"/>
            <person name="Harder C.B."/>
            <person name="Miyauchi S."/>
            <person name="Viragh M."/>
            <person name="Kuo A."/>
            <person name="Thoen E."/>
            <person name="Andreopoulos B."/>
            <person name="Lu D."/>
            <person name="Skrede I."/>
            <person name="Drula E."/>
            <person name="Henrissat B."/>
            <person name="Morin E."/>
            <person name="Kohler A."/>
            <person name="Barry K."/>
            <person name="LaButti K."/>
            <person name="Morin E."/>
            <person name="Salamov A."/>
            <person name="Lipzen A."/>
            <person name="Mereny Z."/>
            <person name="Hegedus B."/>
            <person name="Baldrian P."/>
            <person name="Stursova M."/>
            <person name="Weitz H."/>
            <person name="Taylor A."/>
            <person name="Grigoriev I.V."/>
            <person name="Nagy L.G."/>
            <person name="Martin F."/>
            <person name="Kauserud H."/>
        </authorList>
    </citation>
    <scope>NUCLEOTIDE SEQUENCE</scope>
    <source>
        <strain evidence="2">CBHHK188m</strain>
    </source>
</reference>
<dbReference type="Proteomes" id="UP001215280">
    <property type="component" value="Unassembled WGS sequence"/>
</dbReference>
<keyword evidence="3" id="KW-1185">Reference proteome</keyword>
<evidence type="ECO:0000313" key="2">
    <source>
        <dbReference type="EMBL" id="KAJ7779446.1"/>
    </source>
</evidence>
<dbReference type="AlphaFoldDB" id="A0AAD7K937"/>
<sequence>MQGVPHARVYVVVGDSARKKKPKGPKKAVYVVFCGRQFGVFQTWPETVALVSGVPNCIFHSYSSLREAEAALCTPSSAAGLECQLNTLGVHNALHESVWGRNAAVRHRETSVVMPPFPQDFNEDVFQ</sequence>
<accession>A0AAD7K937</accession>
<comment type="caution">
    <text evidence="2">The sequence shown here is derived from an EMBL/GenBank/DDBJ whole genome shotgun (WGS) entry which is preliminary data.</text>
</comment>
<dbReference type="InterPro" id="IPR037056">
    <property type="entry name" value="RNase_H1_N_sf"/>
</dbReference>
<dbReference type="Gene3D" id="3.40.970.10">
    <property type="entry name" value="Ribonuclease H1, N-terminal domain"/>
    <property type="match status" value="1"/>
</dbReference>
<dbReference type="InterPro" id="IPR009027">
    <property type="entry name" value="Ribosomal_bL9/RNase_H1_N"/>
</dbReference>
<evidence type="ECO:0000259" key="1">
    <source>
        <dbReference type="Pfam" id="PF01693"/>
    </source>
</evidence>
<dbReference type="EMBL" id="JARJLG010000007">
    <property type="protein sequence ID" value="KAJ7779446.1"/>
    <property type="molecule type" value="Genomic_DNA"/>
</dbReference>
<dbReference type="Pfam" id="PF01693">
    <property type="entry name" value="Cauli_VI"/>
    <property type="match status" value="1"/>
</dbReference>
<name>A0AAD7K937_9AGAR</name>
<dbReference type="SUPFAM" id="SSF55658">
    <property type="entry name" value="L9 N-domain-like"/>
    <property type="match status" value="1"/>
</dbReference>
<dbReference type="InterPro" id="IPR011320">
    <property type="entry name" value="RNase_H1_N"/>
</dbReference>
<proteinExistence type="predicted"/>
<protein>
    <recommendedName>
        <fullName evidence="1">Ribonuclease H1 N-terminal domain-containing protein</fullName>
    </recommendedName>
</protein>
<evidence type="ECO:0000313" key="3">
    <source>
        <dbReference type="Proteomes" id="UP001215280"/>
    </source>
</evidence>